<dbReference type="GO" id="GO:0141052">
    <property type="term" value="F:histone H3 demethylase activity"/>
    <property type="evidence" value="ECO:0007669"/>
    <property type="project" value="UniProtKB-ARBA"/>
</dbReference>
<keyword evidence="3" id="KW-1133">Transmembrane helix</keyword>
<proteinExistence type="predicted"/>
<keyword evidence="3" id="KW-0472">Membrane</keyword>
<evidence type="ECO:0000256" key="2">
    <source>
        <dbReference type="ARBA" id="ARBA00023004"/>
    </source>
</evidence>
<gene>
    <name evidence="6" type="ORF">RFI_14473</name>
</gene>
<feature type="domain" description="Zinc finger C5HC2-type" evidence="4">
    <location>
        <begin position="132"/>
        <end position="181"/>
    </location>
</feature>
<evidence type="ECO:0000313" key="6">
    <source>
        <dbReference type="EMBL" id="ETO22720.1"/>
    </source>
</evidence>
<dbReference type="PANTHER" id="PTHR10694:SF33">
    <property type="entry name" value="LYSINE-SPECIFIC DEMETHYLASE 5"/>
    <property type="match status" value="1"/>
</dbReference>
<dbReference type="InterPro" id="IPR004198">
    <property type="entry name" value="Znf_C5HC2"/>
</dbReference>
<protein>
    <submittedName>
        <fullName evidence="6">Uncharacterized protein</fullName>
    </submittedName>
</protein>
<keyword evidence="2" id="KW-0408">Iron</keyword>
<keyword evidence="3" id="KW-0812">Transmembrane</keyword>
<accession>X6N8U9</accession>
<organism evidence="6 7">
    <name type="scientific">Reticulomyxa filosa</name>
    <dbReference type="NCBI Taxonomy" id="46433"/>
    <lineage>
        <taxon>Eukaryota</taxon>
        <taxon>Sar</taxon>
        <taxon>Rhizaria</taxon>
        <taxon>Retaria</taxon>
        <taxon>Foraminifera</taxon>
        <taxon>Monothalamids</taxon>
        <taxon>Reticulomyxidae</taxon>
        <taxon>Reticulomyxa</taxon>
    </lineage>
</organism>
<feature type="non-terminal residue" evidence="6">
    <location>
        <position position="1"/>
    </location>
</feature>
<dbReference type="GO" id="GO:0046872">
    <property type="term" value="F:metal ion binding"/>
    <property type="evidence" value="ECO:0007669"/>
    <property type="project" value="UniProtKB-KW"/>
</dbReference>
<dbReference type="Pfam" id="PF21323">
    <property type="entry name" value="KDM5_C-hel"/>
    <property type="match status" value="1"/>
</dbReference>
<feature type="transmembrane region" description="Helical" evidence="3">
    <location>
        <begin position="249"/>
        <end position="269"/>
    </location>
</feature>
<evidence type="ECO:0000256" key="3">
    <source>
        <dbReference type="SAM" id="Phobius"/>
    </source>
</evidence>
<dbReference type="OrthoDB" id="1678912at2759"/>
<evidence type="ECO:0000256" key="1">
    <source>
        <dbReference type="ARBA" id="ARBA00022723"/>
    </source>
</evidence>
<evidence type="ECO:0000259" key="5">
    <source>
        <dbReference type="Pfam" id="PF21323"/>
    </source>
</evidence>
<dbReference type="GO" id="GO:0010468">
    <property type="term" value="P:regulation of gene expression"/>
    <property type="evidence" value="ECO:0007669"/>
    <property type="project" value="TreeGrafter"/>
</dbReference>
<dbReference type="EMBL" id="ASPP01010522">
    <property type="protein sequence ID" value="ETO22720.1"/>
    <property type="molecule type" value="Genomic_DNA"/>
</dbReference>
<dbReference type="GO" id="GO:0005634">
    <property type="term" value="C:nucleus"/>
    <property type="evidence" value="ECO:0007669"/>
    <property type="project" value="TreeGrafter"/>
</dbReference>
<keyword evidence="7" id="KW-1185">Reference proteome</keyword>
<dbReference type="Proteomes" id="UP000023152">
    <property type="component" value="Unassembled WGS sequence"/>
</dbReference>
<dbReference type="GO" id="GO:0000785">
    <property type="term" value="C:chromatin"/>
    <property type="evidence" value="ECO:0007669"/>
    <property type="project" value="TreeGrafter"/>
</dbReference>
<evidence type="ECO:0000259" key="4">
    <source>
        <dbReference type="Pfam" id="PF02928"/>
    </source>
</evidence>
<dbReference type="Gene3D" id="2.60.120.650">
    <property type="entry name" value="Cupin"/>
    <property type="match status" value="1"/>
</dbReference>
<reference evidence="6 7" key="1">
    <citation type="journal article" date="2013" name="Curr. Biol.">
        <title>The Genome of the Foraminiferan Reticulomyxa filosa.</title>
        <authorList>
            <person name="Glockner G."/>
            <person name="Hulsmann N."/>
            <person name="Schleicher M."/>
            <person name="Noegel A.A."/>
            <person name="Eichinger L."/>
            <person name="Gallinger C."/>
            <person name="Pawlowski J."/>
            <person name="Sierra R."/>
            <person name="Euteneuer U."/>
            <person name="Pillet L."/>
            <person name="Moustafa A."/>
            <person name="Platzer M."/>
            <person name="Groth M."/>
            <person name="Szafranski K."/>
            <person name="Schliwa M."/>
        </authorList>
    </citation>
    <scope>NUCLEOTIDE SEQUENCE [LARGE SCALE GENOMIC DNA]</scope>
</reference>
<dbReference type="Pfam" id="PF02928">
    <property type="entry name" value="zf-C5HC2"/>
    <property type="match status" value="1"/>
</dbReference>
<evidence type="ECO:0000313" key="7">
    <source>
        <dbReference type="Proteomes" id="UP000023152"/>
    </source>
</evidence>
<dbReference type="InterPro" id="IPR048615">
    <property type="entry name" value="KDM5_C-hel"/>
</dbReference>
<keyword evidence="1" id="KW-0479">Metal-binding</keyword>
<feature type="domain" description="Lysine-specific demethylase 5 C-terminal helical" evidence="5">
    <location>
        <begin position="13"/>
        <end position="55"/>
    </location>
</feature>
<sequence>FNVAESVNFATSDWLAYGLKCANRYRLFGRRQAFPHFELVCKMVNKCDKLDKDTIEWLWDNFIYMYNEHYDFLKTMLQANITRGRPWDFDPSDYAAHQEDIEELEKQQYQSDGTGRMRYSEAQDLSIEDVECVVCNHGLYCAIVRCQCKPSAVTCHLHYKDICTCQMSNKWFEYRYNLTWFEETKIKLASIANATYDESSGRYLAGRSKENYEILTKSSDDIVITTISANPMLLQSEFTNRYGKILANYTTQLVAKVSLCVVVVFFFFVT</sequence>
<dbReference type="PANTHER" id="PTHR10694">
    <property type="entry name" value="LYSINE-SPECIFIC DEMETHYLASE"/>
    <property type="match status" value="1"/>
</dbReference>
<name>X6N8U9_RETFI</name>
<comment type="caution">
    <text evidence="6">The sequence shown here is derived from an EMBL/GenBank/DDBJ whole genome shotgun (WGS) entry which is preliminary data.</text>
</comment>
<dbReference type="AlphaFoldDB" id="X6N8U9"/>